<protein>
    <submittedName>
        <fullName evidence="2">Uncharacterized protein</fullName>
    </submittedName>
</protein>
<evidence type="ECO:0000256" key="1">
    <source>
        <dbReference type="SAM" id="MobiDB-lite"/>
    </source>
</evidence>
<reference evidence="2 3" key="1">
    <citation type="submission" date="2019-12" db="EMBL/GenBank/DDBJ databases">
        <authorList>
            <person name="Scholz U."/>
            <person name="Mascher M."/>
            <person name="Fiebig A."/>
        </authorList>
    </citation>
    <scope>NUCLEOTIDE SEQUENCE</scope>
</reference>
<dbReference type="AlphaFoldDB" id="A0A7I8ISV0"/>
<feature type="compositionally biased region" description="Basic and acidic residues" evidence="1">
    <location>
        <begin position="16"/>
        <end position="33"/>
    </location>
</feature>
<organism evidence="2">
    <name type="scientific">Spirodela intermedia</name>
    <name type="common">Intermediate duckweed</name>
    <dbReference type="NCBI Taxonomy" id="51605"/>
    <lineage>
        <taxon>Eukaryota</taxon>
        <taxon>Viridiplantae</taxon>
        <taxon>Streptophyta</taxon>
        <taxon>Embryophyta</taxon>
        <taxon>Tracheophyta</taxon>
        <taxon>Spermatophyta</taxon>
        <taxon>Magnoliopsida</taxon>
        <taxon>Liliopsida</taxon>
        <taxon>Araceae</taxon>
        <taxon>Lemnoideae</taxon>
        <taxon>Spirodela</taxon>
    </lineage>
</organism>
<gene>
    <name evidence="2" type="ORF">SI7747_06007489</name>
</gene>
<proteinExistence type="predicted"/>
<evidence type="ECO:0000313" key="3">
    <source>
        <dbReference type="Proteomes" id="UP001189122"/>
    </source>
</evidence>
<feature type="compositionally biased region" description="Basic and acidic residues" evidence="1">
    <location>
        <begin position="63"/>
        <end position="72"/>
    </location>
</feature>
<keyword evidence="3" id="KW-1185">Reference proteome</keyword>
<name>A0A7I8ISV0_SPIIN</name>
<evidence type="ECO:0000313" key="2">
    <source>
        <dbReference type="EMBL" id="CAA2621385.1"/>
    </source>
</evidence>
<feature type="compositionally biased region" description="Basic residues" evidence="1">
    <location>
        <begin position="50"/>
        <end position="62"/>
    </location>
</feature>
<dbReference type="EMBL" id="LR743593">
    <property type="protein sequence ID" value="CAA2621385.1"/>
    <property type="molecule type" value="Genomic_DNA"/>
</dbReference>
<feature type="region of interest" description="Disordered" evidence="1">
    <location>
        <begin position="1"/>
        <end position="72"/>
    </location>
</feature>
<sequence>MEELRPQPQQAAGTASHEDQRQVPETREEKEGKSWPGGLTFGNIGDGHMRRSGRRWQRRRRMRENDPKQWRG</sequence>
<dbReference type="Proteomes" id="UP001189122">
    <property type="component" value="Unassembled WGS sequence"/>
</dbReference>
<accession>A0A7I8ISV0</accession>
<dbReference type="EMBL" id="CACRZD030000006">
    <property type="protein sequence ID" value="CAA6661091.1"/>
    <property type="molecule type" value="Genomic_DNA"/>
</dbReference>